<comment type="similarity">
    <text evidence="7">Belongs to the cyclin family.</text>
</comment>
<evidence type="ECO:0000256" key="6">
    <source>
        <dbReference type="PROSITE-ProRule" id="PRU00723"/>
    </source>
</evidence>
<comment type="caution">
    <text evidence="11">The sequence shown here is derived from an EMBL/GenBank/DDBJ whole genome shotgun (WGS) entry which is preliminary data.</text>
</comment>
<dbReference type="EMBL" id="JAGKQM010000013">
    <property type="protein sequence ID" value="KAH0893622.1"/>
    <property type="molecule type" value="Genomic_DNA"/>
</dbReference>
<dbReference type="PROSITE" id="PS50103">
    <property type="entry name" value="ZF_C3H1"/>
    <property type="match status" value="2"/>
</dbReference>
<dbReference type="Pfam" id="PF00076">
    <property type="entry name" value="RRM_1"/>
    <property type="match status" value="1"/>
</dbReference>
<dbReference type="SMART" id="SM00361">
    <property type="entry name" value="RRM_1"/>
    <property type="match status" value="1"/>
</dbReference>
<dbReference type="SUPFAM" id="SSF47954">
    <property type="entry name" value="Cyclin-like"/>
    <property type="match status" value="2"/>
</dbReference>
<feature type="region of interest" description="Disordered" evidence="8">
    <location>
        <begin position="259"/>
        <end position="283"/>
    </location>
</feature>
<dbReference type="CDD" id="cd12539">
    <property type="entry name" value="RRM_U2AF35B"/>
    <property type="match status" value="1"/>
</dbReference>
<keyword evidence="3 6" id="KW-0863">Zinc-finger</keyword>
<name>A0ABQ8AM81_BRANA</name>
<evidence type="ECO:0000256" key="8">
    <source>
        <dbReference type="SAM" id="MobiDB-lite"/>
    </source>
</evidence>
<sequence length="582" mass="66863">MGEEQHSRKRSRQHFEAEETRHISLLKSPRCETAKWYFSKEEIERFSPSRKDGIDLAKESFLRSSYCTFLQRLGMKLHVSQVIIGCAMVMCHRFYMRQSHAKNNWQTIATSSLFLACKAEDEPCQLSSVVVASYEIIYEWDPSASIRIHQTEYYHEFKEFILAGERLLLDTSAFQLLDVELPYKPLAAALNSVNAWPDLATASWNFVHDWLRTTLCLQYKPHVIATATVHLASTFQNGKVGSRRDWWLDFGVTTKLGDPGDVHADRSGQKEDYASASASKKRGSLGNTCTLKASGCAMAEHLASIYGTEKDRVNCPFYNKMGACRHGDRCSRIHNRPAISPTLLLANMYQRPDMITPGVDAQGQPLDPRKIQEHFEDFFEDLFEELGKFGEIESLNICDNLADHMIGNVYVQFKEEDQAAAALRALQGRSYLGRPIIGEFSPVTDFREATCRQYEEENCSRGGYCNFMHVKLVSREMRRKLFGRRSHRRGSRSRSISPRGRREFGRRGGDRDPPRREFNHRDRDGEFYRHGSGKRSERGGRDRDGSRRRERSPGGGREGSEERRARIEQWNREREEKEEGGA</sequence>
<dbReference type="Proteomes" id="UP000824890">
    <property type="component" value="Unassembled WGS sequence"/>
</dbReference>
<dbReference type="InterPro" id="IPR036915">
    <property type="entry name" value="Cyclin-like_sf"/>
</dbReference>
<feature type="compositionally biased region" description="Basic and acidic residues" evidence="8">
    <location>
        <begin position="558"/>
        <end position="582"/>
    </location>
</feature>
<feature type="compositionally biased region" description="Basic and acidic residues" evidence="8">
    <location>
        <begin position="500"/>
        <end position="547"/>
    </location>
</feature>
<evidence type="ECO:0000313" key="12">
    <source>
        <dbReference type="Proteomes" id="UP000824890"/>
    </source>
</evidence>
<dbReference type="SMART" id="SM00356">
    <property type="entry name" value="ZnF_C3H1"/>
    <property type="match status" value="2"/>
</dbReference>
<feature type="domain" description="C3H1-type" evidence="10">
    <location>
        <begin position="309"/>
        <end position="337"/>
    </location>
</feature>
<evidence type="ECO:0000256" key="4">
    <source>
        <dbReference type="ARBA" id="ARBA00022833"/>
    </source>
</evidence>
<dbReference type="InterPro" id="IPR000571">
    <property type="entry name" value="Znf_CCCH"/>
</dbReference>
<keyword evidence="1 6" id="KW-0479">Metal-binding</keyword>
<proteinExistence type="inferred from homology"/>
<dbReference type="Pfam" id="PF00642">
    <property type="entry name" value="zf-CCCH"/>
    <property type="match status" value="1"/>
</dbReference>
<feature type="zinc finger region" description="C3H1-type" evidence="6">
    <location>
        <begin position="445"/>
        <end position="472"/>
    </location>
</feature>
<evidence type="ECO:0000256" key="2">
    <source>
        <dbReference type="ARBA" id="ARBA00022737"/>
    </source>
</evidence>
<dbReference type="Pfam" id="PF00134">
    <property type="entry name" value="Cyclin_N"/>
    <property type="match status" value="1"/>
</dbReference>
<evidence type="ECO:0000256" key="7">
    <source>
        <dbReference type="RuleBase" id="RU000383"/>
    </source>
</evidence>
<feature type="domain" description="C3H1-type" evidence="10">
    <location>
        <begin position="445"/>
        <end position="472"/>
    </location>
</feature>
<gene>
    <name evidence="11" type="ORF">HID58_056051</name>
</gene>
<dbReference type="CDD" id="cd20587">
    <property type="entry name" value="CYCLIN_AcCycT_rpt1"/>
    <property type="match status" value="1"/>
</dbReference>
<dbReference type="SMART" id="SM00385">
    <property type="entry name" value="CYCLIN"/>
    <property type="match status" value="2"/>
</dbReference>
<dbReference type="InterPro" id="IPR013763">
    <property type="entry name" value="Cyclin-like_dom"/>
</dbReference>
<dbReference type="InterPro" id="IPR012677">
    <property type="entry name" value="Nucleotide-bd_a/b_plait_sf"/>
</dbReference>
<dbReference type="Gene3D" id="3.30.70.330">
    <property type="match status" value="1"/>
</dbReference>
<keyword evidence="12" id="KW-1185">Reference proteome</keyword>
<evidence type="ECO:0000256" key="3">
    <source>
        <dbReference type="ARBA" id="ARBA00022771"/>
    </source>
</evidence>
<feature type="region of interest" description="Disordered" evidence="8">
    <location>
        <begin position="481"/>
        <end position="582"/>
    </location>
</feature>
<feature type="domain" description="RRM" evidence="9">
    <location>
        <begin position="341"/>
        <end position="443"/>
    </location>
</feature>
<dbReference type="Gene3D" id="1.10.472.10">
    <property type="entry name" value="Cyclin-like"/>
    <property type="match status" value="2"/>
</dbReference>
<keyword evidence="5" id="KW-0694">RNA-binding</keyword>
<dbReference type="PROSITE" id="PS50102">
    <property type="entry name" value="RRM"/>
    <property type="match status" value="1"/>
</dbReference>
<evidence type="ECO:0000256" key="5">
    <source>
        <dbReference type="PROSITE-ProRule" id="PRU00176"/>
    </source>
</evidence>
<protein>
    <submittedName>
        <fullName evidence="11">Uncharacterized protein</fullName>
    </submittedName>
</protein>
<dbReference type="InterPro" id="IPR003954">
    <property type="entry name" value="RRM_euk-type"/>
</dbReference>
<feature type="compositionally biased region" description="Basic and acidic residues" evidence="8">
    <location>
        <begin position="259"/>
        <end position="273"/>
    </location>
</feature>
<feature type="zinc finger region" description="C3H1-type" evidence="6">
    <location>
        <begin position="309"/>
        <end position="337"/>
    </location>
</feature>
<keyword evidence="4 6" id="KW-0862">Zinc</keyword>
<dbReference type="PANTHER" id="PTHR12620">
    <property type="entry name" value="U2 SNRNP AUXILIARY FACTOR, SMALL SUBUNIT"/>
    <property type="match status" value="1"/>
</dbReference>
<evidence type="ECO:0000259" key="10">
    <source>
        <dbReference type="PROSITE" id="PS50103"/>
    </source>
</evidence>
<dbReference type="InterPro" id="IPR035979">
    <property type="entry name" value="RBD_domain_sf"/>
</dbReference>
<accession>A0ABQ8AM81</accession>
<evidence type="ECO:0000259" key="9">
    <source>
        <dbReference type="PROSITE" id="PS50102"/>
    </source>
</evidence>
<evidence type="ECO:0000313" key="11">
    <source>
        <dbReference type="EMBL" id="KAH0893622.1"/>
    </source>
</evidence>
<dbReference type="InterPro" id="IPR009145">
    <property type="entry name" value="U2AF_small"/>
</dbReference>
<dbReference type="SUPFAM" id="SSF54928">
    <property type="entry name" value="RNA-binding domain, RBD"/>
    <property type="match status" value="1"/>
</dbReference>
<dbReference type="InterPro" id="IPR000504">
    <property type="entry name" value="RRM_dom"/>
</dbReference>
<dbReference type="InterPro" id="IPR006671">
    <property type="entry name" value="Cyclin_N"/>
</dbReference>
<keyword evidence="7" id="KW-0195">Cyclin</keyword>
<keyword evidence="2" id="KW-0677">Repeat</keyword>
<feature type="compositionally biased region" description="Basic residues" evidence="8">
    <location>
        <begin position="481"/>
        <end position="492"/>
    </location>
</feature>
<organism evidence="11 12">
    <name type="scientific">Brassica napus</name>
    <name type="common">Rape</name>
    <dbReference type="NCBI Taxonomy" id="3708"/>
    <lineage>
        <taxon>Eukaryota</taxon>
        <taxon>Viridiplantae</taxon>
        <taxon>Streptophyta</taxon>
        <taxon>Embryophyta</taxon>
        <taxon>Tracheophyta</taxon>
        <taxon>Spermatophyta</taxon>
        <taxon>Magnoliopsida</taxon>
        <taxon>eudicotyledons</taxon>
        <taxon>Gunneridae</taxon>
        <taxon>Pentapetalae</taxon>
        <taxon>rosids</taxon>
        <taxon>malvids</taxon>
        <taxon>Brassicales</taxon>
        <taxon>Brassicaceae</taxon>
        <taxon>Brassiceae</taxon>
        <taxon>Brassica</taxon>
    </lineage>
</organism>
<evidence type="ECO:0000256" key="1">
    <source>
        <dbReference type="ARBA" id="ARBA00022723"/>
    </source>
</evidence>
<dbReference type="PRINTS" id="PR01848">
    <property type="entry name" value="U2AUXFACTOR"/>
</dbReference>
<reference evidence="11 12" key="1">
    <citation type="submission" date="2021-05" db="EMBL/GenBank/DDBJ databases">
        <title>Genome Assembly of Synthetic Allotetraploid Brassica napus Reveals Homoeologous Exchanges between Subgenomes.</title>
        <authorList>
            <person name="Davis J.T."/>
        </authorList>
    </citation>
    <scope>NUCLEOTIDE SEQUENCE [LARGE SCALE GENOMIC DNA]</scope>
    <source>
        <strain evidence="12">cv. Da-Ae</strain>
        <tissue evidence="11">Seedling</tissue>
    </source>
</reference>